<dbReference type="GO" id="GO:0000994">
    <property type="term" value="F:RNA polymerase III core binding"/>
    <property type="evidence" value="ECO:0007669"/>
    <property type="project" value="TreeGrafter"/>
</dbReference>
<dbReference type="PIRSF" id="PIRSF037240">
    <property type="entry name" value="RNA_polIII_Trep_MAF1"/>
    <property type="match status" value="1"/>
</dbReference>
<comment type="similarity">
    <text evidence="1">Belongs to the MAF1 family.</text>
</comment>
<dbReference type="PANTHER" id="PTHR22504:SF0">
    <property type="entry name" value="REPRESSOR OF RNA POLYMERASE III TRANSCRIPTION MAF1 HOMOLOG"/>
    <property type="match status" value="1"/>
</dbReference>
<dbReference type="InterPro" id="IPR038564">
    <property type="entry name" value="Maf1_sf"/>
</dbReference>
<comment type="subcellular location">
    <subcellularLocation>
        <location evidence="1">Nucleus</location>
    </subcellularLocation>
</comment>
<dbReference type="PANTHER" id="PTHR22504">
    <property type="entry name" value="REPRESSOR OF RNA POLYMERASE III TRANSCRIPTION MAF1"/>
    <property type="match status" value="1"/>
</dbReference>
<dbReference type="GO" id="GO:0005634">
    <property type="term" value="C:nucleus"/>
    <property type="evidence" value="ECO:0007669"/>
    <property type="project" value="UniProtKB-SubCell"/>
</dbReference>
<accession>A0A2I0B205</accession>
<dbReference type="OrthoDB" id="277029at2759"/>
<dbReference type="STRING" id="1088818.A0A2I0B205"/>
<dbReference type="EMBL" id="KZ451923">
    <property type="protein sequence ID" value="PKA61818.1"/>
    <property type="molecule type" value="Genomic_DNA"/>
</dbReference>
<gene>
    <name evidence="2" type="ORF">AXF42_Ash008649</name>
</gene>
<keyword evidence="1" id="KW-0678">Repressor</keyword>
<dbReference type="Pfam" id="PF09174">
    <property type="entry name" value="Maf1"/>
    <property type="match status" value="1"/>
</dbReference>
<dbReference type="Proteomes" id="UP000236161">
    <property type="component" value="Unassembled WGS sequence"/>
</dbReference>
<dbReference type="Gene3D" id="3.40.1000.50">
    <property type="entry name" value="Repressor of RNA polymerase III transcription Maf1"/>
    <property type="match status" value="1"/>
</dbReference>
<evidence type="ECO:0000256" key="1">
    <source>
        <dbReference type="PIRNR" id="PIRNR037240"/>
    </source>
</evidence>
<evidence type="ECO:0000313" key="2">
    <source>
        <dbReference type="EMBL" id="PKA61818.1"/>
    </source>
</evidence>
<dbReference type="GO" id="GO:0016480">
    <property type="term" value="P:negative regulation of transcription by RNA polymerase III"/>
    <property type="evidence" value="ECO:0007669"/>
    <property type="project" value="UniProtKB-UniRule"/>
</dbReference>
<protein>
    <recommendedName>
        <fullName evidence="1">Repressor of RNA polymerase III transcription</fullName>
    </recommendedName>
</protein>
<reference evidence="2 3" key="1">
    <citation type="journal article" date="2017" name="Nature">
        <title>The Apostasia genome and the evolution of orchids.</title>
        <authorList>
            <person name="Zhang G.Q."/>
            <person name="Liu K.W."/>
            <person name="Li Z."/>
            <person name="Lohaus R."/>
            <person name="Hsiao Y.Y."/>
            <person name="Niu S.C."/>
            <person name="Wang J.Y."/>
            <person name="Lin Y.C."/>
            <person name="Xu Q."/>
            <person name="Chen L.J."/>
            <person name="Yoshida K."/>
            <person name="Fujiwara S."/>
            <person name="Wang Z.W."/>
            <person name="Zhang Y.Q."/>
            <person name="Mitsuda N."/>
            <person name="Wang M."/>
            <person name="Liu G.H."/>
            <person name="Pecoraro L."/>
            <person name="Huang H.X."/>
            <person name="Xiao X.J."/>
            <person name="Lin M."/>
            <person name="Wu X.Y."/>
            <person name="Wu W.L."/>
            <person name="Chen Y.Y."/>
            <person name="Chang S.B."/>
            <person name="Sakamoto S."/>
            <person name="Ohme-Takagi M."/>
            <person name="Yagi M."/>
            <person name="Zeng S.J."/>
            <person name="Shen C.Y."/>
            <person name="Yeh C.M."/>
            <person name="Luo Y.B."/>
            <person name="Tsai W.C."/>
            <person name="Van de Peer Y."/>
            <person name="Liu Z.J."/>
        </authorList>
    </citation>
    <scope>NUCLEOTIDE SEQUENCE [LARGE SCALE GENOMIC DNA]</scope>
    <source>
        <strain evidence="3">cv. Shenzhen</strain>
        <tissue evidence="2">Stem</tissue>
    </source>
</reference>
<keyword evidence="1" id="KW-0805">Transcription regulation</keyword>
<evidence type="ECO:0000313" key="3">
    <source>
        <dbReference type="Proteomes" id="UP000236161"/>
    </source>
</evidence>
<proteinExistence type="inferred from homology"/>
<keyword evidence="1" id="KW-0539">Nucleus</keyword>
<dbReference type="InterPro" id="IPR015257">
    <property type="entry name" value="Maf1"/>
</dbReference>
<organism evidence="2 3">
    <name type="scientific">Apostasia shenzhenica</name>
    <dbReference type="NCBI Taxonomy" id="1088818"/>
    <lineage>
        <taxon>Eukaryota</taxon>
        <taxon>Viridiplantae</taxon>
        <taxon>Streptophyta</taxon>
        <taxon>Embryophyta</taxon>
        <taxon>Tracheophyta</taxon>
        <taxon>Spermatophyta</taxon>
        <taxon>Magnoliopsida</taxon>
        <taxon>Liliopsida</taxon>
        <taxon>Asparagales</taxon>
        <taxon>Orchidaceae</taxon>
        <taxon>Apostasioideae</taxon>
        <taxon>Apostasia</taxon>
    </lineage>
</organism>
<keyword evidence="1" id="KW-0804">Transcription</keyword>
<name>A0A2I0B205_9ASPA</name>
<sequence>MKFLEFPSLDSINLFLGDLYLGETTIRGCLEVFSCKHTATDRRLSFSLEQEMLDYLGQSSESASPSPVEHLISRSSRKTRIYLVLALSHMYPDYDFSAVKAHLFFKDEELETFRQMFDTYLFEAAKKWDVENEGGSLLESSLKLIDEVVRLSECEIHSYKPDFEGDPFLEKGAIWSFNFFFYNRKLKRIVSFRCCASSNLPAEIDDDVLTENEVDYDLLSDMEM</sequence>
<keyword evidence="3" id="KW-1185">Reference proteome</keyword>
<dbReference type="FunFam" id="3.40.1000.50:FF:000003">
    <property type="entry name" value="Repressor of RNA polymerase III transcription MAF1"/>
    <property type="match status" value="1"/>
</dbReference>
<dbReference type="AlphaFoldDB" id="A0A2I0B205"/>